<sequence>MTGVARQSGIALVLVMWVLTLLTVMALGMTATQRTETSLTDNAISTARFHALADAAIAYTALSFMSEPQDSETDGEQESPTVWLPNDVPRMWSFAGENLIIRVSNESSRINLNQAQPDELRTLLGLLGVGAEEGDAIAAAIADWRDEDDLVQLDGAEDDDYMAEGRSLGAKDAFFDSVEELHQVMGMTGEIYRRLAPLVTVYTSGGSVDEDFAAPEVLATLRDLSLEEAIEEVEKRDLPTVPGAEAPKTRNRGGPLYRVRIEENSAGRPGRTMEALFELTPGQKPPYYVHWRRYGLDRRQPNAAPSDQG</sequence>
<dbReference type="OrthoDB" id="9181871at2"/>
<evidence type="ECO:0000259" key="10">
    <source>
        <dbReference type="Pfam" id="PF21687"/>
    </source>
</evidence>
<dbReference type="InterPro" id="IPR049031">
    <property type="entry name" value="T2SSK_SAM-like_1st"/>
</dbReference>
<evidence type="ECO:0000256" key="3">
    <source>
        <dbReference type="ARBA" id="ARBA00022448"/>
    </source>
</evidence>
<evidence type="ECO:0000256" key="4">
    <source>
        <dbReference type="ARBA" id="ARBA00022475"/>
    </source>
</evidence>
<comment type="similarity">
    <text evidence="2">Belongs to the GSP K family.</text>
</comment>
<name>W9VCD7_9GAMM</name>
<keyword evidence="3" id="KW-0813">Transport</keyword>
<evidence type="ECO:0000256" key="8">
    <source>
        <dbReference type="ARBA" id="ARBA00022989"/>
    </source>
</evidence>
<feature type="domain" description="T2SS protein K first SAM-like" evidence="10">
    <location>
        <begin position="112"/>
        <end position="202"/>
    </location>
</feature>
<dbReference type="PANTHER" id="PTHR38831">
    <property type="entry name" value="TYPE II SECRETION SYSTEM PROTEIN K"/>
    <property type="match status" value="1"/>
</dbReference>
<dbReference type="PATRIC" id="fig|1249627.3.peg.144"/>
<dbReference type="GO" id="GO:0005886">
    <property type="term" value="C:plasma membrane"/>
    <property type="evidence" value="ECO:0007669"/>
    <property type="project" value="UniProtKB-SubCell"/>
</dbReference>
<dbReference type="RefSeq" id="WP_052347635.1">
    <property type="nucleotide sequence ID" value="NZ_AONC01000002.1"/>
</dbReference>
<keyword evidence="4" id="KW-1003">Cell membrane</keyword>
<dbReference type="Pfam" id="PF21687">
    <property type="entry name" value="T2SSK_1st"/>
    <property type="match status" value="1"/>
</dbReference>
<keyword evidence="7" id="KW-0653">Protein transport</keyword>
<evidence type="ECO:0000256" key="6">
    <source>
        <dbReference type="ARBA" id="ARBA00022692"/>
    </source>
</evidence>
<keyword evidence="8" id="KW-1133">Transmembrane helix</keyword>
<accession>W9VCD7</accession>
<dbReference type="AlphaFoldDB" id="W9VCD7"/>
<proteinExistence type="inferred from homology"/>
<dbReference type="PANTHER" id="PTHR38831:SF2">
    <property type="entry name" value="TYPE II SECRETION SYSTEM PROTEIN K"/>
    <property type="match status" value="1"/>
</dbReference>
<evidence type="ECO:0000256" key="9">
    <source>
        <dbReference type="ARBA" id="ARBA00023136"/>
    </source>
</evidence>
<comment type="caution">
    <text evidence="11">The sequence shown here is derived from an EMBL/GenBank/DDBJ whole genome shotgun (WGS) entry which is preliminary data.</text>
</comment>
<keyword evidence="5" id="KW-0997">Cell inner membrane</keyword>
<evidence type="ECO:0000313" key="11">
    <source>
        <dbReference type="EMBL" id="EXJ17109.1"/>
    </source>
</evidence>
<reference evidence="11 12" key="1">
    <citation type="submission" date="2012-11" db="EMBL/GenBank/DDBJ databases">
        <title>Genome assembly of Thiorhodococcus sp. AK35.</title>
        <authorList>
            <person name="Nupur N."/>
            <person name="Khatri I."/>
            <person name="Subramanian S."/>
            <person name="Pinnaka A."/>
        </authorList>
    </citation>
    <scope>NUCLEOTIDE SEQUENCE [LARGE SCALE GENOMIC DNA]</scope>
    <source>
        <strain evidence="11 12">AK35</strain>
    </source>
</reference>
<organism evidence="11 12">
    <name type="scientific">Imhoffiella purpurea</name>
    <dbReference type="NCBI Taxonomy" id="1249627"/>
    <lineage>
        <taxon>Bacteria</taxon>
        <taxon>Pseudomonadati</taxon>
        <taxon>Pseudomonadota</taxon>
        <taxon>Gammaproteobacteria</taxon>
        <taxon>Chromatiales</taxon>
        <taxon>Chromatiaceae</taxon>
        <taxon>Imhoffiella</taxon>
    </lineage>
</organism>
<gene>
    <name evidence="11" type="ORF">D779_0861</name>
</gene>
<keyword evidence="9" id="KW-0472">Membrane</keyword>
<dbReference type="InterPro" id="IPR005628">
    <property type="entry name" value="GspK"/>
</dbReference>
<dbReference type="GO" id="GO:0009306">
    <property type="term" value="P:protein secretion"/>
    <property type="evidence" value="ECO:0007669"/>
    <property type="project" value="InterPro"/>
</dbReference>
<keyword evidence="12" id="KW-1185">Reference proteome</keyword>
<dbReference type="EMBL" id="AONC01000002">
    <property type="protein sequence ID" value="EXJ17109.1"/>
    <property type="molecule type" value="Genomic_DNA"/>
</dbReference>
<evidence type="ECO:0000256" key="5">
    <source>
        <dbReference type="ARBA" id="ARBA00022519"/>
    </source>
</evidence>
<keyword evidence="6" id="KW-0812">Transmembrane</keyword>
<dbReference type="eggNOG" id="COG3156">
    <property type="taxonomic scope" value="Bacteria"/>
</dbReference>
<dbReference type="Gene3D" id="1.10.40.60">
    <property type="entry name" value="EpsJ-like"/>
    <property type="match status" value="1"/>
</dbReference>
<dbReference type="InterPro" id="IPR038072">
    <property type="entry name" value="GspK_central_sf"/>
</dbReference>
<dbReference type="STRING" id="1249627.D779_0861"/>
<dbReference type="Proteomes" id="UP000019460">
    <property type="component" value="Unassembled WGS sequence"/>
</dbReference>
<evidence type="ECO:0000313" key="12">
    <source>
        <dbReference type="Proteomes" id="UP000019460"/>
    </source>
</evidence>
<evidence type="ECO:0000256" key="1">
    <source>
        <dbReference type="ARBA" id="ARBA00004533"/>
    </source>
</evidence>
<evidence type="ECO:0000256" key="2">
    <source>
        <dbReference type="ARBA" id="ARBA00007246"/>
    </source>
</evidence>
<protein>
    <submittedName>
        <fullName evidence="11">General secretion pathway protein K</fullName>
    </submittedName>
</protein>
<evidence type="ECO:0000256" key="7">
    <source>
        <dbReference type="ARBA" id="ARBA00022927"/>
    </source>
</evidence>
<comment type="subcellular location">
    <subcellularLocation>
        <location evidence="1">Cell inner membrane</location>
    </subcellularLocation>
</comment>
<dbReference type="SUPFAM" id="SSF158544">
    <property type="entry name" value="GspK insert domain-like"/>
    <property type="match status" value="1"/>
</dbReference>